<dbReference type="RefSeq" id="WP_061791414.1">
    <property type="nucleotide sequence ID" value="NZ_JABVDD010000015.1"/>
</dbReference>
<dbReference type="Pfam" id="PF13302">
    <property type="entry name" value="Acetyltransf_3"/>
    <property type="match status" value="1"/>
</dbReference>
<protein>
    <submittedName>
        <fullName evidence="1">Acetyltransferase</fullName>
    </submittedName>
</protein>
<organism evidence="1 2">
    <name type="scientific">Cytobacillus firmus</name>
    <name type="common">Bacillus firmus</name>
    <dbReference type="NCBI Taxonomy" id="1399"/>
    <lineage>
        <taxon>Bacteria</taxon>
        <taxon>Bacillati</taxon>
        <taxon>Bacillota</taxon>
        <taxon>Bacilli</taxon>
        <taxon>Bacillales</taxon>
        <taxon>Bacillaceae</taxon>
        <taxon>Cytobacillus</taxon>
    </lineage>
</organism>
<dbReference type="InterPro" id="IPR051531">
    <property type="entry name" value="N-acetyltransferase"/>
</dbReference>
<keyword evidence="1" id="KW-0808">Transferase</keyword>
<dbReference type="EMBL" id="VDEM01000046">
    <property type="protein sequence ID" value="KAF0822791.1"/>
    <property type="molecule type" value="Genomic_DNA"/>
</dbReference>
<reference evidence="1 2" key="1">
    <citation type="journal article" date="2020" name="G3 (Bethesda)">
        <title>Whole Genome Sequencing and Comparative Genomics of Two Nematicidal Bacillus Strains Reveals a Wide Range of Possible Virulence Factors.</title>
        <authorList>
            <person name="Susic N."/>
            <person name="Janezic S."/>
            <person name="Rupnik M."/>
            <person name="Geric Stare B."/>
        </authorList>
    </citation>
    <scope>NUCLEOTIDE SEQUENCE [LARGE SCALE GENOMIC DNA]</scope>
    <source>
        <strain evidence="1 2">I-1582</strain>
    </source>
</reference>
<gene>
    <name evidence="1" type="ORF">KIS1582_3409</name>
</gene>
<dbReference type="Gene3D" id="3.40.630.30">
    <property type="match status" value="1"/>
</dbReference>
<accession>A0A380XF40</accession>
<dbReference type="PANTHER" id="PTHR43792:SF1">
    <property type="entry name" value="N-ACETYLTRANSFERASE DOMAIN-CONTAINING PROTEIN"/>
    <property type="match status" value="1"/>
</dbReference>
<sequence>MAIPFETDRLQLRTMKPDDLDAIYEIWGNPEVMKHCGGDSPRSRIQRSIDFYRRLQNEKGYSVYTVLLKESSFIIGVCGFNPAENEHEVELLYHFNQHYWGKGYAAEAAAACVAALRNSGLNVRKISAAVDPANPASGKVLEKIGMTAAGVKWFEDTQQEELCYEMEFT</sequence>
<dbReference type="GeneID" id="67522600"/>
<comment type="caution">
    <text evidence="1">The sequence shown here is derived from an EMBL/GenBank/DDBJ whole genome shotgun (WGS) entry which is preliminary data.</text>
</comment>
<evidence type="ECO:0000313" key="2">
    <source>
        <dbReference type="Proteomes" id="UP000465778"/>
    </source>
</evidence>
<proteinExistence type="predicted"/>
<dbReference type="InterPro" id="IPR000182">
    <property type="entry name" value="GNAT_dom"/>
</dbReference>
<dbReference type="PANTHER" id="PTHR43792">
    <property type="entry name" value="GNAT FAMILY, PUTATIVE (AFU_ORTHOLOGUE AFUA_3G00765)-RELATED-RELATED"/>
    <property type="match status" value="1"/>
</dbReference>
<dbReference type="Proteomes" id="UP000465778">
    <property type="component" value="Unassembled WGS sequence"/>
</dbReference>
<dbReference type="GO" id="GO:0016747">
    <property type="term" value="F:acyltransferase activity, transferring groups other than amino-acyl groups"/>
    <property type="evidence" value="ECO:0007669"/>
    <property type="project" value="InterPro"/>
</dbReference>
<dbReference type="OrthoDB" id="9798081at2"/>
<dbReference type="SUPFAM" id="SSF55729">
    <property type="entry name" value="Acyl-CoA N-acyltransferases (Nat)"/>
    <property type="match status" value="1"/>
</dbReference>
<dbReference type="AlphaFoldDB" id="A0A380XF40"/>
<dbReference type="PROSITE" id="PS51186">
    <property type="entry name" value="GNAT"/>
    <property type="match status" value="1"/>
</dbReference>
<name>A0A380XF40_CYTFI</name>
<dbReference type="InterPro" id="IPR016181">
    <property type="entry name" value="Acyl_CoA_acyltransferase"/>
</dbReference>
<evidence type="ECO:0000313" key="1">
    <source>
        <dbReference type="EMBL" id="KAF0822791.1"/>
    </source>
</evidence>